<protein>
    <recommendedName>
        <fullName evidence="3">DUF3997 domain-containing protein</fullName>
    </recommendedName>
</protein>
<reference evidence="1 2" key="1">
    <citation type="submission" date="2019-07" db="EMBL/GenBank/DDBJ databases">
        <title>Whole genome shotgun sequence of Segetibacter aerophilus NBRC 106135.</title>
        <authorList>
            <person name="Hosoyama A."/>
            <person name="Uohara A."/>
            <person name="Ohji S."/>
            <person name="Ichikawa N."/>
        </authorList>
    </citation>
    <scope>NUCLEOTIDE SEQUENCE [LARGE SCALE GENOMIC DNA]</scope>
    <source>
        <strain evidence="1 2">NBRC 106135</strain>
    </source>
</reference>
<dbReference type="OrthoDB" id="1077692at2"/>
<sequence length="135" mass="15656">MFKPEHYVLILCCLLLTSCFFDSRFETIKGEYQIGWIDVSESRAIYNQERLITPYVFAVGHNSRFIIAKQHPSTDFPKNSIDKSITNYFAIDMSKNPYPGQDGIYGPMPKAEFDNFCNRENINNIEFDMTYDGVP</sequence>
<comment type="caution">
    <text evidence="1">The sequence shown here is derived from an EMBL/GenBank/DDBJ whole genome shotgun (WGS) entry which is preliminary data.</text>
</comment>
<proteinExistence type="predicted"/>
<keyword evidence="2" id="KW-1185">Reference proteome</keyword>
<gene>
    <name evidence="1" type="ORF">SAE01_20060</name>
</gene>
<evidence type="ECO:0000313" key="1">
    <source>
        <dbReference type="EMBL" id="GEO09510.1"/>
    </source>
</evidence>
<dbReference type="EMBL" id="BJYT01000006">
    <property type="protein sequence ID" value="GEO09510.1"/>
    <property type="molecule type" value="Genomic_DNA"/>
</dbReference>
<dbReference type="Proteomes" id="UP000321513">
    <property type="component" value="Unassembled WGS sequence"/>
</dbReference>
<organism evidence="1 2">
    <name type="scientific">Segetibacter aerophilus</name>
    <dbReference type="NCBI Taxonomy" id="670293"/>
    <lineage>
        <taxon>Bacteria</taxon>
        <taxon>Pseudomonadati</taxon>
        <taxon>Bacteroidota</taxon>
        <taxon>Chitinophagia</taxon>
        <taxon>Chitinophagales</taxon>
        <taxon>Chitinophagaceae</taxon>
        <taxon>Segetibacter</taxon>
    </lineage>
</organism>
<dbReference type="AlphaFoldDB" id="A0A512BC28"/>
<evidence type="ECO:0000313" key="2">
    <source>
        <dbReference type="Proteomes" id="UP000321513"/>
    </source>
</evidence>
<name>A0A512BC28_9BACT</name>
<dbReference type="PROSITE" id="PS51257">
    <property type="entry name" value="PROKAR_LIPOPROTEIN"/>
    <property type="match status" value="1"/>
</dbReference>
<accession>A0A512BC28</accession>
<dbReference type="RefSeq" id="WP_147203624.1">
    <property type="nucleotide sequence ID" value="NZ_BJYT01000006.1"/>
</dbReference>
<evidence type="ECO:0008006" key="3">
    <source>
        <dbReference type="Google" id="ProtNLM"/>
    </source>
</evidence>